<keyword evidence="4 8" id="KW-0812">Transmembrane</keyword>
<dbReference type="InterPro" id="IPR001958">
    <property type="entry name" value="Tet-R_TetA/multi-R_MdtG-like"/>
</dbReference>
<evidence type="ECO:0008006" key="10">
    <source>
        <dbReference type="Google" id="ProtNLM"/>
    </source>
</evidence>
<dbReference type="InterPro" id="IPR011701">
    <property type="entry name" value="MFS"/>
</dbReference>
<feature type="transmembrane region" description="Helical" evidence="8">
    <location>
        <begin position="155"/>
        <end position="179"/>
    </location>
</feature>
<dbReference type="InterPro" id="IPR036259">
    <property type="entry name" value="MFS_trans_sf"/>
</dbReference>
<dbReference type="InterPro" id="IPR050930">
    <property type="entry name" value="MFS_Vesicular_Transporter"/>
</dbReference>
<feature type="region of interest" description="Disordered" evidence="7">
    <location>
        <begin position="346"/>
        <end position="464"/>
    </location>
</feature>
<dbReference type="SUPFAM" id="SSF103473">
    <property type="entry name" value="MFS general substrate transporter"/>
    <property type="match status" value="1"/>
</dbReference>
<feature type="transmembrane region" description="Helical" evidence="8">
    <location>
        <begin position="98"/>
        <end position="119"/>
    </location>
</feature>
<sequence>MWFTTESRERPPWLLKYRSSTAFIIATVWTSSFTDYFLYAMIVPVMPTALVDRAKIPYEDRERWVSILLICEATVAFVCCPIFGYLIDVAPTRKLPYLLGLILLGASMLILCLARTIGFFVIARLLQGGATAMVVVAGLALLTDSVPFENLGQTVGYLGSAVTLGFLLGPLLGGLVYRVAGYQPVFAMAFAIVGIDLVMRFAVIEKRVAKRWMALSQDDADSNNETNHDNPSDDNPPQPDTTDNDATIIPKHSRKPTLLLLLQQPRILISSWGLLVHGMIYAAFDAVRPFPVHLPTITKSPNNPPNKPDNPHLRRIPLQLDPPRRRPNLPPLLHDRSLRALLRYLPSHPYPRPTHPLTHSNNHRKTNRHSYPPSHSNSHLPPPPHPTNSPGALQPTNNNPYHPPNDKPHPHWPPRQHSNARPVPRDTARPRHHGAPTAGDLRAKGRSRPGVRDSDDGAVSGTEFGAVGGVRRGEVWVGECGCGVGDGLSGDGGGGGGWVER</sequence>
<protein>
    <recommendedName>
        <fullName evidence="10">Major facilitator superfamily (MFS) profile domain-containing protein</fullName>
    </recommendedName>
</protein>
<accession>A0AAJ8BLQ0</accession>
<feature type="transmembrane region" description="Helical" evidence="8">
    <location>
        <begin position="21"/>
        <end position="44"/>
    </location>
</feature>
<dbReference type="PANTHER" id="PTHR23506:SF29">
    <property type="entry name" value="TRANSPORTER, PUTATIVE (AFU_ORTHOLOGUE AFUA_2G10530)-RELATED"/>
    <property type="match status" value="1"/>
</dbReference>
<feature type="transmembrane region" description="Helical" evidence="8">
    <location>
        <begin position="125"/>
        <end position="143"/>
    </location>
</feature>
<feature type="region of interest" description="Disordered" evidence="7">
    <location>
        <begin position="219"/>
        <end position="249"/>
    </location>
</feature>
<dbReference type="PRINTS" id="PR01035">
    <property type="entry name" value="TCRTETA"/>
</dbReference>
<feature type="region of interest" description="Disordered" evidence="7">
    <location>
        <begin position="296"/>
        <end position="332"/>
    </location>
</feature>
<evidence type="ECO:0000313" key="9">
    <source>
        <dbReference type="RefSeq" id="XP_059599982.1"/>
    </source>
</evidence>
<evidence type="ECO:0000256" key="5">
    <source>
        <dbReference type="ARBA" id="ARBA00022989"/>
    </source>
</evidence>
<dbReference type="RefSeq" id="XP_059599982.1">
    <property type="nucleotide sequence ID" value="XM_059746340.1"/>
</dbReference>
<dbReference type="GO" id="GO:0016020">
    <property type="term" value="C:membrane"/>
    <property type="evidence" value="ECO:0007669"/>
    <property type="project" value="UniProtKB-SubCell"/>
</dbReference>
<gene>
    <name evidence="9" type="ORF">An02g06020</name>
</gene>
<comment type="subcellular location">
    <subcellularLocation>
        <location evidence="1">Membrane</location>
        <topology evidence="1">Multi-pass membrane protein</topology>
    </subcellularLocation>
</comment>
<dbReference type="Gene3D" id="1.20.1250.20">
    <property type="entry name" value="MFS general substrate transporter like domains"/>
    <property type="match status" value="1"/>
</dbReference>
<dbReference type="KEGG" id="ang:An02g06020"/>
<dbReference type="PANTHER" id="PTHR23506">
    <property type="entry name" value="GH10249P"/>
    <property type="match status" value="1"/>
</dbReference>
<proteinExistence type="inferred from homology"/>
<reference evidence="9" key="1">
    <citation type="submission" date="2025-02" db="EMBL/GenBank/DDBJ databases">
        <authorList>
            <consortium name="NCBI Genome Project"/>
        </authorList>
    </citation>
    <scope>NUCLEOTIDE SEQUENCE</scope>
</reference>
<evidence type="ECO:0000256" key="2">
    <source>
        <dbReference type="ARBA" id="ARBA00006829"/>
    </source>
</evidence>
<keyword evidence="3" id="KW-0813">Transport</keyword>
<comment type="similarity">
    <text evidence="2">Belongs to the major facilitator superfamily. Vesicular transporter family.</text>
</comment>
<dbReference type="AlphaFoldDB" id="A0AAJ8BLQ0"/>
<evidence type="ECO:0000256" key="6">
    <source>
        <dbReference type="ARBA" id="ARBA00023136"/>
    </source>
</evidence>
<evidence type="ECO:0000256" key="7">
    <source>
        <dbReference type="SAM" id="MobiDB-lite"/>
    </source>
</evidence>
<name>A0AAJ8BLQ0_ASPNG</name>
<feature type="compositionally biased region" description="Low complexity" evidence="7">
    <location>
        <begin position="369"/>
        <end position="379"/>
    </location>
</feature>
<feature type="transmembrane region" description="Helical" evidence="8">
    <location>
        <begin position="185"/>
        <end position="203"/>
    </location>
</feature>
<feature type="transmembrane region" description="Helical" evidence="8">
    <location>
        <begin position="64"/>
        <end position="86"/>
    </location>
</feature>
<evidence type="ECO:0000256" key="1">
    <source>
        <dbReference type="ARBA" id="ARBA00004141"/>
    </source>
</evidence>
<dbReference type="Pfam" id="PF07690">
    <property type="entry name" value="MFS_1"/>
    <property type="match status" value="1"/>
</dbReference>
<dbReference type="GeneID" id="4979091"/>
<keyword evidence="6 8" id="KW-0472">Membrane</keyword>
<evidence type="ECO:0000256" key="4">
    <source>
        <dbReference type="ARBA" id="ARBA00022692"/>
    </source>
</evidence>
<evidence type="ECO:0000256" key="3">
    <source>
        <dbReference type="ARBA" id="ARBA00022448"/>
    </source>
</evidence>
<reference evidence="9" key="2">
    <citation type="submission" date="2025-08" db="UniProtKB">
        <authorList>
            <consortium name="RefSeq"/>
        </authorList>
    </citation>
    <scope>IDENTIFICATION</scope>
</reference>
<evidence type="ECO:0000256" key="8">
    <source>
        <dbReference type="SAM" id="Phobius"/>
    </source>
</evidence>
<keyword evidence="5 8" id="KW-1133">Transmembrane helix</keyword>
<organism evidence="9">
    <name type="scientific">Aspergillus niger</name>
    <dbReference type="NCBI Taxonomy" id="5061"/>
    <lineage>
        <taxon>Eukaryota</taxon>
        <taxon>Fungi</taxon>
        <taxon>Dikarya</taxon>
        <taxon>Ascomycota</taxon>
        <taxon>Pezizomycotina</taxon>
        <taxon>Eurotiomycetes</taxon>
        <taxon>Eurotiomycetidae</taxon>
        <taxon>Eurotiales</taxon>
        <taxon>Aspergillaceae</taxon>
        <taxon>Aspergillus</taxon>
        <taxon>Aspergillus subgen. Circumdati</taxon>
    </lineage>
</organism>